<dbReference type="CDD" id="cd17242">
    <property type="entry name" value="MobM_relaxase"/>
    <property type="match status" value="1"/>
</dbReference>
<dbReference type="Gene3D" id="3.30.930.30">
    <property type="match status" value="1"/>
</dbReference>
<gene>
    <name evidence="2" type="ORF">GQE99_20555</name>
</gene>
<feature type="compositionally biased region" description="Basic and acidic residues" evidence="1">
    <location>
        <begin position="427"/>
        <end position="437"/>
    </location>
</feature>
<name>A0A845MC60_9RHOB</name>
<evidence type="ECO:0000256" key="1">
    <source>
        <dbReference type="SAM" id="MobiDB-lite"/>
    </source>
</evidence>
<dbReference type="GO" id="GO:0003677">
    <property type="term" value="F:DNA binding"/>
    <property type="evidence" value="ECO:0007669"/>
    <property type="project" value="InterPro"/>
</dbReference>
<evidence type="ECO:0000313" key="3">
    <source>
        <dbReference type="Proteomes" id="UP000467322"/>
    </source>
</evidence>
<reference evidence="2 3" key="1">
    <citation type="submission" date="2019-12" db="EMBL/GenBank/DDBJ databases">
        <title>Maritimibacter sp. nov. sp. isolated from sea sand.</title>
        <authorList>
            <person name="Kim J."/>
            <person name="Jeong S.E."/>
            <person name="Jung H.S."/>
            <person name="Jeon C.O."/>
        </authorList>
    </citation>
    <scope>NUCLEOTIDE SEQUENCE [LARGE SCALE GENOMIC DNA]</scope>
    <source>
        <strain evidence="2 3">DP07</strain>
    </source>
</reference>
<protein>
    <recommendedName>
        <fullName evidence="4">Plasmid recombination enzyme</fullName>
    </recommendedName>
</protein>
<feature type="region of interest" description="Disordered" evidence="1">
    <location>
        <begin position="422"/>
        <end position="450"/>
    </location>
</feature>
<organism evidence="2 3">
    <name type="scientific">Maritimibacter harenae</name>
    <dbReference type="NCBI Taxonomy" id="2606218"/>
    <lineage>
        <taxon>Bacteria</taxon>
        <taxon>Pseudomonadati</taxon>
        <taxon>Pseudomonadota</taxon>
        <taxon>Alphaproteobacteria</taxon>
        <taxon>Rhodobacterales</taxon>
        <taxon>Roseobacteraceae</taxon>
        <taxon>Maritimibacter</taxon>
    </lineage>
</organism>
<proteinExistence type="predicted"/>
<dbReference type="AlphaFoldDB" id="A0A845MC60"/>
<sequence>MAKKKQKAKHPIVLRFQPMFPAQFARYALHEARRGRGSKHCDPARRVLNRYNLIGTGTWREDFERKLEAIKQENFAEETEALHALGRKKDWLARADRGLIDPWKTSQNGPLREVIITAHKDWFDAKDQGSDDPSMMFTAAQTSRENQFADRAVEWLESRFGDAVITARLDCDETTPHIHAIIAVWDQTTSKRRGTQTLLAPTKHGLLANYEAAQDDIGAFFADLGLRRGKKRALARRKAETAGKEKPAYRQHVPPHVWRQQEDERLRKKKKRVRKRDKALAHKEDALAAEAAAWEAEKADHGREVAKRENEVSAREDAVTSREVEIGWAEELLEDAINGAEIAPPEDSGDTPLTGRLRKKLLRAFRSTRDAAQAAAQDEVDHQLAQARALATAAQNFRDALIAAIPQRIRDAVLRRVQPEATTLEDAEAKAKDEKHGQSKPLSDPEIDGS</sequence>
<dbReference type="GO" id="GO:0006310">
    <property type="term" value="P:DNA recombination"/>
    <property type="evidence" value="ECO:0007669"/>
    <property type="project" value="InterPro"/>
</dbReference>
<dbReference type="Proteomes" id="UP000467322">
    <property type="component" value="Unassembled WGS sequence"/>
</dbReference>
<feature type="compositionally biased region" description="Basic residues" evidence="1">
    <location>
        <begin position="267"/>
        <end position="277"/>
    </location>
</feature>
<dbReference type="RefSeq" id="WP_161353821.1">
    <property type="nucleotide sequence ID" value="NZ_WTUX01000067.1"/>
</dbReference>
<evidence type="ECO:0008006" key="4">
    <source>
        <dbReference type="Google" id="ProtNLM"/>
    </source>
</evidence>
<dbReference type="InterPro" id="IPR001668">
    <property type="entry name" value="Mob_Pre"/>
</dbReference>
<comment type="caution">
    <text evidence="2">The sequence shown here is derived from an EMBL/GenBank/DDBJ whole genome shotgun (WGS) entry which is preliminary data.</text>
</comment>
<dbReference type="EMBL" id="WTUX01000067">
    <property type="protein sequence ID" value="MZR15411.1"/>
    <property type="molecule type" value="Genomic_DNA"/>
</dbReference>
<accession>A0A845MC60</accession>
<keyword evidence="3" id="KW-1185">Reference proteome</keyword>
<dbReference type="Pfam" id="PF01076">
    <property type="entry name" value="Mob_Pre"/>
    <property type="match status" value="1"/>
</dbReference>
<feature type="region of interest" description="Disordered" evidence="1">
    <location>
        <begin position="258"/>
        <end position="281"/>
    </location>
</feature>
<evidence type="ECO:0000313" key="2">
    <source>
        <dbReference type="EMBL" id="MZR15411.1"/>
    </source>
</evidence>